<dbReference type="GO" id="GO:0020037">
    <property type="term" value="F:heme binding"/>
    <property type="evidence" value="ECO:0007669"/>
    <property type="project" value="InterPro"/>
</dbReference>
<evidence type="ECO:0000256" key="5">
    <source>
        <dbReference type="ARBA" id="ARBA00004613"/>
    </source>
</evidence>
<evidence type="ECO:0000256" key="9">
    <source>
        <dbReference type="ARBA" id="ARBA00022723"/>
    </source>
</evidence>
<sequence length="118" mass="12635">MASMKQANSYLPSPSSELATLIAAFSKKSFSPSELVALSGGAEPADGGGARRNLPKHGLLHSHRVLTDRTDLATLVQAYSSNQSLVFRDFASAMEKMANMSLLATPNGQIRLDCKRLN</sequence>
<comment type="catalytic activity">
    <reaction evidence="1">
        <text>2 a phenolic donor + H2O2 = 2 a phenolic radical donor + 2 H2O</text>
        <dbReference type="Rhea" id="RHEA:56136"/>
        <dbReference type="ChEBI" id="CHEBI:15377"/>
        <dbReference type="ChEBI" id="CHEBI:16240"/>
        <dbReference type="ChEBI" id="CHEBI:139520"/>
        <dbReference type="ChEBI" id="CHEBI:139521"/>
        <dbReference type="EC" id="1.11.1.7"/>
    </reaction>
</comment>
<evidence type="ECO:0000259" key="16">
    <source>
        <dbReference type="PROSITE" id="PS50873"/>
    </source>
</evidence>
<evidence type="ECO:0000256" key="14">
    <source>
        <dbReference type="ARBA" id="ARBA00023180"/>
    </source>
</evidence>
<evidence type="ECO:0000256" key="8">
    <source>
        <dbReference type="ARBA" id="ARBA00022617"/>
    </source>
</evidence>
<keyword evidence="12" id="KW-0560">Oxidoreductase</keyword>
<keyword evidence="13" id="KW-0408">Iron</keyword>
<keyword evidence="7" id="KW-0575">Peroxidase</keyword>
<keyword evidence="18" id="KW-1185">Reference proteome</keyword>
<dbReference type="InterPro" id="IPR010255">
    <property type="entry name" value="Haem_peroxidase_sf"/>
</dbReference>
<dbReference type="EMBL" id="CP144749">
    <property type="protein sequence ID" value="WVZ77177.1"/>
    <property type="molecule type" value="Genomic_DNA"/>
</dbReference>
<evidence type="ECO:0000256" key="4">
    <source>
        <dbReference type="ARBA" id="ARBA00002322"/>
    </source>
</evidence>
<organism evidence="17 18">
    <name type="scientific">Paspalum notatum var. saurae</name>
    <dbReference type="NCBI Taxonomy" id="547442"/>
    <lineage>
        <taxon>Eukaryota</taxon>
        <taxon>Viridiplantae</taxon>
        <taxon>Streptophyta</taxon>
        <taxon>Embryophyta</taxon>
        <taxon>Tracheophyta</taxon>
        <taxon>Spermatophyta</taxon>
        <taxon>Magnoliopsida</taxon>
        <taxon>Liliopsida</taxon>
        <taxon>Poales</taxon>
        <taxon>Poaceae</taxon>
        <taxon>PACMAD clade</taxon>
        <taxon>Panicoideae</taxon>
        <taxon>Andropogonodae</taxon>
        <taxon>Paspaleae</taxon>
        <taxon>Paspalinae</taxon>
        <taxon>Paspalum</taxon>
    </lineage>
</organism>
<proteinExistence type="predicted"/>
<dbReference type="GO" id="GO:0006979">
    <property type="term" value="P:response to oxidative stress"/>
    <property type="evidence" value="ECO:0007669"/>
    <property type="project" value="InterPro"/>
</dbReference>
<keyword evidence="10" id="KW-0732">Signal</keyword>
<evidence type="ECO:0000256" key="11">
    <source>
        <dbReference type="ARBA" id="ARBA00022837"/>
    </source>
</evidence>
<evidence type="ECO:0000256" key="10">
    <source>
        <dbReference type="ARBA" id="ARBA00022729"/>
    </source>
</evidence>
<dbReference type="GO" id="GO:0005576">
    <property type="term" value="C:extracellular region"/>
    <property type="evidence" value="ECO:0007669"/>
    <property type="project" value="UniProtKB-SubCell"/>
</dbReference>
<evidence type="ECO:0000256" key="2">
    <source>
        <dbReference type="ARBA" id="ARBA00001913"/>
    </source>
</evidence>
<protein>
    <recommendedName>
        <fullName evidence="16">Plant heme peroxidase family profile domain-containing protein</fullName>
    </recommendedName>
</protein>
<comment type="cofactor">
    <cofactor evidence="2">
        <name>Ca(2+)</name>
        <dbReference type="ChEBI" id="CHEBI:29108"/>
    </cofactor>
</comment>
<dbReference type="Proteomes" id="UP001341281">
    <property type="component" value="Chromosome 05"/>
</dbReference>
<dbReference type="AlphaFoldDB" id="A0AAQ3TU77"/>
<accession>A0AAQ3TU77</accession>
<dbReference type="SUPFAM" id="SSF48113">
    <property type="entry name" value="Heme-dependent peroxidases"/>
    <property type="match status" value="1"/>
</dbReference>
<evidence type="ECO:0000256" key="12">
    <source>
        <dbReference type="ARBA" id="ARBA00023002"/>
    </source>
</evidence>
<dbReference type="InterPro" id="IPR000823">
    <property type="entry name" value="Peroxidase_pln"/>
</dbReference>
<dbReference type="Gene3D" id="1.10.420.10">
    <property type="entry name" value="Peroxidase, domain 2"/>
    <property type="match status" value="2"/>
</dbReference>
<evidence type="ECO:0000256" key="7">
    <source>
        <dbReference type="ARBA" id="ARBA00022559"/>
    </source>
</evidence>
<dbReference type="Gene3D" id="1.10.520.10">
    <property type="match status" value="1"/>
</dbReference>
<keyword evidence="8" id="KW-0349">Heme</keyword>
<comment type="function">
    <text evidence="4">Removal of H(2)O(2), oxidation of toxic reductants, biosynthesis and degradation of lignin, suberization, auxin catabolism, response to environmental stresses such as wounding, pathogen attack and oxidative stress. These functions might be dependent on each isozyme/isoform in each plant tissue.</text>
</comment>
<evidence type="ECO:0000256" key="15">
    <source>
        <dbReference type="ARBA" id="ARBA00023324"/>
    </source>
</evidence>
<keyword evidence="15" id="KW-0376">Hydrogen peroxide</keyword>
<evidence type="ECO:0000256" key="6">
    <source>
        <dbReference type="ARBA" id="ARBA00022525"/>
    </source>
</evidence>
<evidence type="ECO:0000256" key="13">
    <source>
        <dbReference type="ARBA" id="ARBA00023004"/>
    </source>
</evidence>
<evidence type="ECO:0000256" key="1">
    <source>
        <dbReference type="ARBA" id="ARBA00000189"/>
    </source>
</evidence>
<dbReference type="GO" id="GO:0042744">
    <property type="term" value="P:hydrogen peroxide catabolic process"/>
    <property type="evidence" value="ECO:0007669"/>
    <property type="project" value="UniProtKB-KW"/>
</dbReference>
<comment type="cofactor">
    <cofactor evidence="3">
        <name>heme b</name>
        <dbReference type="ChEBI" id="CHEBI:60344"/>
    </cofactor>
</comment>
<dbReference type="PROSITE" id="PS50873">
    <property type="entry name" value="PEROXIDASE_4"/>
    <property type="match status" value="1"/>
</dbReference>
<dbReference type="GO" id="GO:0140825">
    <property type="term" value="F:lactoperoxidase activity"/>
    <property type="evidence" value="ECO:0007669"/>
    <property type="project" value="UniProtKB-EC"/>
</dbReference>
<comment type="subcellular location">
    <subcellularLocation>
        <location evidence="5">Secreted</location>
    </subcellularLocation>
</comment>
<dbReference type="PANTHER" id="PTHR31388:SF264">
    <property type="entry name" value="PEROXIDASE 59"/>
    <property type="match status" value="1"/>
</dbReference>
<keyword evidence="6" id="KW-0964">Secreted</keyword>
<reference evidence="17 18" key="1">
    <citation type="submission" date="2024-02" db="EMBL/GenBank/DDBJ databases">
        <title>High-quality chromosome-scale genome assembly of Pensacola bahiagrass (Paspalum notatum Flugge var. saurae).</title>
        <authorList>
            <person name="Vega J.M."/>
            <person name="Podio M."/>
            <person name="Orjuela J."/>
            <person name="Siena L.A."/>
            <person name="Pessino S.C."/>
            <person name="Combes M.C."/>
            <person name="Mariac C."/>
            <person name="Albertini E."/>
            <person name="Pupilli F."/>
            <person name="Ortiz J.P.A."/>
            <person name="Leblanc O."/>
        </authorList>
    </citation>
    <scope>NUCLEOTIDE SEQUENCE [LARGE SCALE GENOMIC DNA]</scope>
    <source>
        <strain evidence="17">R1</strain>
        <tissue evidence="17">Leaf</tissue>
    </source>
</reference>
<name>A0AAQ3TU77_PASNO</name>
<evidence type="ECO:0000313" key="17">
    <source>
        <dbReference type="EMBL" id="WVZ77177.1"/>
    </source>
</evidence>
<keyword evidence="14" id="KW-0325">Glycoprotein</keyword>
<keyword evidence="11" id="KW-0106">Calcium</keyword>
<feature type="domain" description="Plant heme peroxidase family profile" evidence="16">
    <location>
        <begin position="58"/>
        <end position="118"/>
    </location>
</feature>
<keyword evidence="9" id="KW-0479">Metal-binding</keyword>
<dbReference type="GO" id="GO:0046872">
    <property type="term" value="F:metal ion binding"/>
    <property type="evidence" value="ECO:0007669"/>
    <property type="project" value="UniProtKB-KW"/>
</dbReference>
<evidence type="ECO:0000313" key="18">
    <source>
        <dbReference type="Proteomes" id="UP001341281"/>
    </source>
</evidence>
<dbReference type="InterPro" id="IPR002016">
    <property type="entry name" value="Haem_peroxidase"/>
</dbReference>
<dbReference type="PANTHER" id="PTHR31388">
    <property type="entry name" value="PEROXIDASE 72-RELATED"/>
    <property type="match status" value="1"/>
</dbReference>
<evidence type="ECO:0000256" key="3">
    <source>
        <dbReference type="ARBA" id="ARBA00001970"/>
    </source>
</evidence>
<gene>
    <name evidence="17" type="ORF">U9M48_025072</name>
</gene>